<dbReference type="InterPro" id="IPR050706">
    <property type="entry name" value="Cyclic-di-GMP_PDE-like"/>
</dbReference>
<dbReference type="Pfam" id="PF00990">
    <property type="entry name" value="GGDEF"/>
    <property type="match status" value="1"/>
</dbReference>
<accession>B9JBA8</accession>
<dbReference type="InterPro" id="IPR043128">
    <property type="entry name" value="Rev_trsase/Diguanyl_cyclase"/>
</dbReference>
<evidence type="ECO:0000313" key="6">
    <source>
        <dbReference type="Proteomes" id="UP000001600"/>
    </source>
</evidence>
<sequence length="605" mass="67680">MEMGMSLTAAVEPGVLRRYASDQIVTLAKLVIENAFQPIVEAGTGTVFGYEALMRGQERIGFDSPIEILDEAERSGQLLGLEQMVTSRAVAKFATLPNAGTATLFLNLDVRLIPQGDVLVDGLLQHMKKTGIAPSSICFELSERFDNTSVPEFSDLVAKMRDAGFKLAIDDFGVGHGEMKLLADYPVDYLKIDRHFVANIDRNARKRHILRNIVNIAHVLGTRVIAEGIETEAEFLTCREFGVDLVQGWFIARPTMLVNELKAAFPHLQDLGKRARNSQSLDEILIRKQIEVLPTIRENDSIDSVFELFRRNPRRAYFPVVNANGEPRGIIHEYRLKEYIYQPFGRDLLKNKVYERSISHFVEMAPIVGLDSDADTLMAIFANMESSDCLIVTEGTHYAGIVSAASLIKVINEKQLKVAQDQNPLTGLPGNRAIHDFMQSTGRDGDEVRHFCYCDFDNFKPFNDAYGFHLGDHAISLFAALMRRYFFAERHFLGHVGGDDFFIGVSGWTVEELREILDRLLADFHADVLEFYSPEDRIAGRIRGHDRSGAEAMFPLMRCSIGILELPEGLVIDDINRVSTSIAGIKARAKESEIGISFLSLGETN</sequence>
<dbReference type="PROSITE" id="PS50883">
    <property type="entry name" value="EAL"/>
    <property type="match status" value="1"/>
</dbReference>
<evidence type="ECO:0000256" key="1">
    <source>
        <dbReference type="PROSITE-ProRule" id="PRU00703"/>
    </source>
</evidence>
<dbReference type="EMBL" id="CP000628">
    <property type="protein sequence ID" value="ACM25814.1"/>
    <property type="molecule type" value="Genomic_DNA"/>
</dbReference>
<dbReference type="Gene3D" id="3.30.70.270">
    <property type="match status" value="1"/>
</dbReference>
<dbReference type="Pfam" id="PF00563">
    <property type="entry name" value="EAL"/>
    <property type="match status" value="1"/>
</dbReference>
<dbReference type="KEGG" id="ara:Arad_1358"/>
<dbReference type="PROSITE" id="PS50887">
    <property type="entry name" value="GGDEF"/>
    <property type="match status" value="1"/>
</dbReference>
<evidence type="ECO:0000259" key="3">
    <source>
        <dbReference type="PROSITE" id="PS50887"/>
    </source>
</evidence>
<dbReference type="PROSITE" id="PS51371">
    <property type="entry name" value="CBS"/>
    <property type="match status" value="1"/>
</dbReference>
<feature type="domain" description="GGDEF" evidence="3">
    <location>
        <begin position="447"/>
        <end position="604"/>
    </location>
</feature>
<dbReference type="GO" id="GO:0071111">
    <property type="term" value="F:cyclic-guanylate-specific phosphodiesterase activity"/>
    <property type="evidence" value="ECO:0007669"/>
    <property type="project" value="InterPro"/>
</dbReference>
<feature type="domain" description="CBS" evidence="4">
    <location>
        <begin position="286"/>
        <end position="348"/>
    </location>
</feature>
<dbReference type="Proteomes" id="UP000001600">
    <property type="component" value="Chromosome 1"/>
</dbReference>
<dbReference type="eggNOG" id="COG2199">
    <property type="taxonomic scope" value="Bacteria"/>
</dbReference>
<dbReference type="Pfam" id="PF00571">
    <property type="entry name" value="CBS"/>
    <property type="match status" value="1"/>
</dbReference>
<organism evidence="5 6">
    <name type="scientific">Rhizobium rhizogenes (strain K84 / ATCC BAA-868)</name>
    <name type="common">Agrobacterium radiobacter</name>
    <dbReference type="NCBI Taxonomy" id="311403"/>
    <lineage>
        <taxon>Bacteria</taxon>
        <taxon>Pseudomonadati</taxon>
        <taxon>Pseudomonadota</taxon>
        <taxon>Alphaproteobacteria</taxon>
        <taxon>Hyphomicrobiales</taxon>
        <taxon>Rhizobiaceae</taxon>
        <taxon>Rhizobium/Agrobacterium group</taxon>
        <taxon>Rhizobium</taxon>
    </lineage>
</organism>
<dbReference type="InterPro" id="IPR029787">
    <property type="entry name" value="Nucleotide_cyclase"/>
</dbReference>
<evidence type="ECO:0000313" key="5">
    <source>
        <dbReference type="EMBL" id="ACM25814.1"/>
    </source>
</evidence>
<dbReference type="SUPFAM" id="SSF55073">
    <property type="entry name" value="Nucleotide cyclase"/>
    <property type="match status" value="1"/>
</dbReference>
<dbReference type="InterPro" id="IPR046342">
    <property type="entry name" value="CBS_dom_sf"/>
</dbReference>
<dbReference type="InterPro" id="IPR035919">
    <property type="entry name" value="EAL_sf"/>
</dbReference>
<dbReference type="InterPro" id="IPR000160">
    <property type="entry name" value="GGDEF_dom"/>
</dbReference>
<dbReference type="NCBIfam" id="TIGR00254">
    <property type="entry name" value="GGDEF"/>
    <property type="match status" value="1"/>
</dbReference>
<dbReference type="eggNOG" id="COG0517">
    <property type="taxonomic scope" value="Bacteria"/>
</dbReference>
<evidence type="ECO:0000259" key="4">
    <source>
        <dbReference type="PROSITE" id="PS51371"/>
    </source>
</evidence>
<gene>
    <name evidence="5" type="ordered locus">Arad_1358</name>
</gene>
<dbReference type="eggNOG" id="COG2200">
    <property type="taxonomic scope" value="Bacteria"/>
</dbReference>
<protein>
    <submittedName>
        <fullName evidence="5">Sensory box/GGDEF family protein</fullName>
    </submittedName>
</protein>
<dbReference type="InterPro" id="IPR000644">
    <property type="entry name" value="CBS_dom"/>
</dbReference>
<dbReference type="HOGENOM" id="CLU_015702_2_1_5"/>
<dbReference type="SUPFAM" id="SSF54631">
    <property type="entry name" value="CBS-domain pair"/>
    <property type="match status" value="1"/>
</dbReference>
<dbReference type="Gene3D" id="3.20.20.450">
    <property type="entry name" value="EAL domain"/>
    <property type="match status" value="1"/>
</dbReference>
<evidence type="ECO:0000259" key="2">
    <source>
        <dbReference type="PROSITE" id="PS50883"/>
    </source>
</evidence>
<dbReference type="SUPFAM" id="SSF141868">
    <property type="entry name" value="EAL domain-like"/>
    <property type="match status" value="1"/>
</dbReference>
<dbReference type="PANTHER" id="PTHR33121:SF76">
    <property type="entry name" value="SIGNALING PROTEIN"/>
    <property type="match status" value="1"/>
</dbReference>
<dbReference type="SMART" id="SM00267">
    <property type="entry name" value="GGDEF"/>
    <property type="match status" value="1"/>
</dbReference>
<dbReference type="STRING" id="311403.Arad_1358"/>
<dbReference type="CDD" id="cd01948">
    <property type="entry name" value="EAL"/>
    <property type="match status" value="1"/>
</dbReference>
<dbReference type="SMART" id="SM00052">
    <property type="entry name" value="EAL"/>
    <property type="match status" value="1"/>
</dbReference>
<reference evidence="5 6" key="1">
    <citation type="journal article" date="2009" name="J. Bacteriol.">
        <title>Genome sequences of three Agrobacterium biovars help elucidate the evolution of multichromosome genomes in bacteria.</title>
        <authorList>
            <person name="Slater S.C."/>
            <person name="Goldman B.S."/>
            <person name="Goodner B."/>
            <person name="Setubal J.C."/>
            <person name="Farrand S.K."/>
            <person name="Nester E.W."/>
            <person name="Burr T.J."/>
            <person name="Banta L."/>
            <person name="Dickerman A.W."/>
            <person name="Paulsen I."/>
            <person name="Otten L."/>
            <person name="Suen G."/>
            <person name="Welch R."/>
            <person name="Almeida N.F."/>
            <person name="Arnold F."/>
            <person name="Burton O.T."/>
            <person name="Du Z."/>
            <person name="Ewing A."/>
            <person name="Godsy E."/>
            <person name="Heisel S."/>
            <person name="Houmiel K.L."/>
            <person name="Jhaveri J."/>
            <person name="Lu J."/>
            <person name="Miller N.M."/>
            <person name="Norton S."/>
            <person name="Chen Q."/>
            <person name="Phoolcharoen W."/>
            <person name="Ohlin V."/>
            <person name="Ondrusek D."/>
            <person name="Pride N."/>
            <person name="Stricklin S.L."/>
            <person name="Sun J."/>
            <person name="Wheeler C."/>
            <person name="Wilson L."/>
            <person name="Zhu H."/>
            <person name="Wood D.W."/>
        </authorList>
    </citation>
    <scope>NUCLEOTIDE SEQUENCE [LARGE SCALE GENOMIC DNA]</scope>
    <source>
        <strain evidence="6">K84 / ATCC BAA-868</strain>
    </source>
</reference>
<name>B9JBA8_RHIR8</name>
<keyword evidence="1" id="KW-0129">CBS domain</keyword>
<feature type="domain" description="EAL" evidence="2">
    <location>
        <begin position="16"/>
        <end position="268"/>
    </location>
</feature>
<dbReference type="PANTHER" id="PTHR33121">
    <property type="entry name" value="CYCLIC DI-GMP PHOSPHODIESTERASE PDEF"/>
    <property type="match status" value="1"/>
</dbReference>
<dbReference type="InterPro" id="IPR001633">
    <property type="entry name" value="EAL_dom"/>
</dbReference>
<proteinExistence type="predicted"/>
<dbReference type="AlphaFoldDB" id="B9JBA8"/>
<dbReference type="Gene3D" id="3.10.580.10">
    <property type="entry name" value="CBS-domain"/>
    <property type="match status" value="1"/>
</dbReference>